<dbReference type="PROSITE" id="PS50002">
    <property type="entry name" value="SH3"/>
    <property type="match status" value="2"/>
</dbReference>
<dbReference type="KEGG" id="apln:108740510"/>
<evidence type="ECO:0000256" key="5">
    <source>
        <dbReference type="PROSITE-ProRule" id="PRU01077"/>
    </source>
</evidence>
<dbReference type="SMART" id="SM00324">
    <property type="entry name" value="RhoGAP"/>
    <property type="match status" value="2"/>
</dbReference>
<dbReference type="SUPFAM" id="SSF48350">
    <property type="entry name" value="GTPase activation domain, GAP"/>
    <property type="match status" value="2"/>
</dbReference>
<dbReference type="InterPro" id="IPR001452">
    <property type="entry name" value="SH3_domain"/>
</dbReference>
<evidence type="ECO:0000256" key="6">
    <source>
        <dbReference type="SAM" id="Coils"/>
    </source>
</evidence>
<dbReference type="SUPFAM" id="SSF50044">
    <property type="entry name" value="SH3-domain"/>
    <property type="match status" value="2"/>
</dbReference>
<dbReference type="InterPro" id="IPR051627">
    <property type="entry name" value="SLIT-ROBO_RhoGAP"/>
</dbReference>
<evidence type="ECO:0000256" key="3">
    <source>
        <dbReference type="ARBA" id="ARBA00023054"/>
    </source>
</evidence>
<feature type="region of interest" description="Disordered" evidence="7">
    <location>
        <begin position="1336"/>
        <end position="1368"/>
    </location>
</feature>
<dbReference type="Proteomes" id="UP000192223">
    <property type="component" value="Unplaced"/>
</dbReference>
<protein>
    <submittedName>
        <fullName evidence="12">SLIT-ROBO Rho GTPase-activating protein 2</fullName>
    </submittedName>
</protein>
<dbReference type="Gene3D" id="1.10.555.10">
    <property type="entry name" value="Rho GTPase activation protein"/>
    <property type="match status" value="2"/>
</dbReference>
<dbReference type="GO" id="GO:0007165">
    <property type="term" value="P:signal transduction"/>
    <property type="evidence" value="ECO:0007669"/>
    <property type="project" value="InterPro"/>
</dbReference>
<accession>A0A7F5RN06</accession>
<dbReference type="Gene3D" id="2.30.30.40">
    <property type="entry name" value="SH3 Domains"/>
    <property type="match status" value="2"/>
</dbReference>
<feature type="region of interest" description="Disordered" evidence="7">
    <location>
        <begin position="1023"/>
        <end position="1051"/>
    </location>
</feature>
<feature type="region of interest" description="Disordered" evidence="7">
    <location>
        <begin position="1114"/>
        <end position="1134"/>
    </location>
</feature>
<dbReference type="InParanoid" id="A0A7F5RN06"/>
<gene>
    <name evidence="12" type="primary">LOC108740510</name>
</gene>
<dbReference type="InterPro" id="IPR036028">
    <property type="entry name" value="SH3-like_dom_sf"/>
</dbReference>
<evidence type="ECO:0000259" key="8">
    <source>
        <dbReference type="PROSITE" id="PS50002"/>
    </source>
</evidence>
<feature type="region of interest" description="Disordered" evidence="7">
    <location>
        <begin position="654"/>
        <end position="682"/>
    </location>
</feature>
<keyword evidence="3 5" id="KW-0175">Coiled coil</keyword>
<feature type="region of interest" description="Disordered" evidence="7">
    <location>
        <begin position="1406"/>
        <end position="1454"/>
    </location>
</feature>
<evidence type="ECO:0000313" key="11">
    <source>
        <dbReference type="Proteomes" id="UP000192223"/>
    </source>
</evidence>
<dbReference type="PROSITE" id="PS51741">
    <property type="entry name" value="F_BAR"/>
    <property type="match status" value="1"/>
</dbReference>
<evidence type="ECO:0000259" key="10">
    <source>
        <dbReference type="PROSITE" id="PS51741"/>
    </source>
</evidence>
<keyword evidence="2" id="KW-0343">GTPase activation</keyword>
<dbReference type="Pfam" id="PF00018">
    <property type="entry name" value="SH3_1"/>
    <property type="match status" value="2"/>
</dbReference>
<feature type="coiled-coil region" evidence="6">
    <location>
        <begin position="127"/>
        <end position="161"/>
    </location>
</feature>
<dbReference type="InterPro" id="IPR000198">
    <property type="entry name" value="RhoGAP_dom"/>
</dbReference>
<feature type="region of interest" description="Disordered" evidence="7">
    <location>
        <begin position="744"/>
        <end position="764"/>
    </location>
</feature>
<feature type="compositionally biased region" description="Acidic residues" evidence="7">
    <location>
        <begin position="1037"/>
        <end position="1051"/>
    </location>
</feature>
<dbReference type="RefSeq" id="XP_025837409.1">
    <property type="nucleotide sequence ID" value="XM_025981624.1"/>
</dbReference>
<dbReference type="InterPro" id="IPR027267">
    <property type="entry name" value="AH/BAR_dom_sf"/>
</dbReference>
<dbReference type="Pfam" id="PF00611">
    <property type="entry name" value="FCH"/>
    <property type="match status" value="1"/>
</dbReference>
<evidence type="ECO:0000256" key="7">
    <source>
        <dbReference type="SAM" id="MobiDB-lite"/>
    </source>
</evidence>
<dbReference type="FunFam" id="2.30.30.40:FF:000136">
    <property type="entry name" value="Rho GTPase activating protein 4"/>
    <property type="match status" value="2"/>
</dbReference>
<feature type="domain" description="Rho-GAP" evidence="9">
    <location>
        <begin position="801"/>
        <end position="1005"/>
    </location>
</feature>
<feature type="compositionally biased region" description="Acidic residues" evidence="7">
    <location>
        <begin position="668"/>
        <end position="682"/>
    </location>
</feature>
<dbReference type="FunFam" id="1.10.555.10:FF:000026">
    <property type="entry name" value="Rho GTPase activating protein 4"/>
    <property type="match status" value="1"/>
</dbReference>
<dbReference type="InterPro" id="IPR031160">
    <property type="entry name" value="F_BAR_dom"/>
</dbReference>
<feature type="domain" description="Rho-GAP" evidence="9">
    <location>
        <begin position="448"/>
        <end position="636"/>
    </location>
</feature>
<dbReference type="FunFam" id="1.20.1270.60:FF:000094">
    <property type="entry name" value="SLIT-ROBO Rho GTPase-activating 2 protein"/>
    <property type="match status" value="1"/>
</dbReference>
<dbReference type="GeneID" id="108740510"/>
<dbReference type="Pfam" id="PF00620">
    <property type="entry name" value="RhoGAP"/>
    <property type="match status" value="2"/>
</dbReference>
<evidence type="ECO:0000313" key="12">
    <source>
        <dbReference type="RefSeq" id="XP_025837409.1"/>
    </source>
</evidence>
<dbReference type="OrthoDB" id="5981864at2759"/>
<keyword evidence="1 4" id="KW-0728">SH3 domain</keyword>
<keyword evidence="11" id="KW-1185">Reference proteome</keyword>
<evidence type="ECO:0000256" key="1">
    <source>
        <dbReference type="ARBA" id="ARBA00022443"/>
    </source>
</evidence>
<evidence type="ECO:0000256" key="2">
    <source>
        <dbReference type="ARBA" id="ARBA00022468"/>
    </source>
</evidence>
<dbReference type="CDD" id="cd04383">
    <property type="entry name" value="RhoGAP_srGAP"/>
    <property type="match status" value="1"/>
</dbReference>
<evidence type="ECO:0000259" key="9">
    <source>
        <dbReference type="PROSITE" id="PS50238"/>
    </source>
</evidence>
<sequence length="1454" mass="167339">MEAQVALVTELQDFFRRRGELELDYSKNLDKLAKSLQLRHKEQKQKREQWPLFSSYACWQQLVTQTKNLSRDHAVLSEVYSTHLVNRLTQVMEDVQRIYKRCREIGYETHEEILRVLHELHTTMKTYHSYQAELRQAEVKLRAAEAQRGKLEQTLSQDKLDRSKKYKLIEKEVVKRKNKYTDAKLKALKARNEYILCLEASNTTIHKYFVDDLSDLIDCMDFGFHNCVSRALLMHVSAEEGRQKSVQSGLDALSACINSLDSRLDKQRFLEFNHTAFMIPKKLEFQGQKTDDQSPEPEIQKVLHQEMESRLNQLQQRLTTLRTESEEVWKTLETAESTLLEMLNAKDYDCSGFFKENPIPPTKPLETVSIKQRADRQETEEFYLTKFREYILGSTRIARLDAKQEYIRQSLLADSPEAKSPPVKHVKTPRRKRIGRLQISGQPKLFGGSLEEYLEATNQEIPLIMKSCIRVINLYGLHHQGIFRVSGSQIEINNFREWFERGEDPLSDVTDASDINSVAGVLKLYLRELREPLFPIIYFEQFMELAQLESKREFIFKMRELVQSLPRPVMIVMRYLFAFLNHLSEFSDENMMDPYNLAICFGPTLVPVPDDKDQVQYQNQVNELIKNIIMYNDEIFPNDGGIFYEKYISTELDDHDVGDSPSDHGPDDLESEVYPSEDDSENMEATVQFDFTARSDREVSLKKGDSVVLFTQVSNDWWRGTVNGQEGLIPDKYISLKMKDEDKEKVDNLKSSSSEESMRRRASSSNVSVFSENLLQTNANSPSAQYTQVSWINELTPEATVSVESRPQQLLMNQSREVLETTCIIQQRNGWIHPYTPEIKDVFPGLHHQGIFRVSGSQIEINNFREWFERGEDPLSDVTDASDINSVAGVLKLYLRELREPLFPIIYFEQFMELAQLESKREFIFKMRELVQSLPRPVMIVMRYLFAFLNHLSEFSDENMMDPYNLAICFGPTLVPVPDDKDQVQYQNQVNELIKNIIMYNDEIFPNDGGIFYEKYISTELDDHDVGDSPSDHGPDDLESEVYPSEDDSENMEATVQFDFTARSDREVSLKKGDSVVLFTQVSNDWWRGTVNGQEGLIPDKYISLKMKDEDKEKVDNLKSSSSEESMRRRASSSNVSVFSENLLQTNANSPSAQYTQVSWINELTPEATVSVESRPQQLLMNQSRETMKDEHSVIKLVESFCDTNPLSFKTKNTNDSSTVISPPLQEISVDKCSDVSSLVNDEKIHDSLNDENAIVSLVDRQVESEIDENVVDFTQNIEQWQRRINSYPESNLAHLTKHNRTAESWLHWQNHTPDLVMDLPLVTNTKPKELLKESVATVTSSTSDECSSEECRSVESAESPHALDSPDMQTAAERFAKQNQCTLKKNTKGSYLESFKLETNSIISDASVNNTPPLESKSGPKPQIKTKPLTLKKPVFTIPSNVPSGIENKDHPT</sequence>
<reference evidence="12" key="1">
    <citation type="submission" date="2025-08" db="UniProtKB">
        <authorList>
            <consortium name="RefSeq"/>
        </authorList>
    </citation>
    <scope>IDENTIFICATION</scope>
    <source>
        <tissue evidence="12">Entire body</tissue>
    </source>
</reference>
<dbReference type="PROSITE" id="PS50238">
    <property type="entry name" value="RHOGAP"/>
    <property type="match status" value="2"/>
</dbReference>
<name>A0A7F5RN06_AGRPL</name>
<dbReference type="CDD" id="cd07656">
    <property type="entry name" value="F-BAR_srGAP"/>
    <property type="match status" value="1"/>
</dbReference>
<dbReference type="PANTHER" id="PTHR14166">
    <property type="entry name" value="SLIT-ROBO RHO GTPASE ACTIVATING PROTEIN"/>
    <property type="match status" value="1"/>
</dbReference>
<feature type="domain" description="SH3" evidence="8">
    <location>
        <begin position="680"/>
        <end position="739"/>
    </location>
</feature>
<dbReference type="SUPFAM" id="SSF103657">
    <property type="entry name" value="BAR/IMD domain-like"/>
    <property type="match status" value="1"/>
</dbReference>
<proteinExistence type="predicted"/>
<feature type="compositionally biased region" description="Basic and acidic residues" evidence="7">
    <location>
        <begin position="1024"/>
        <end position="1036"/>
    </location>
</feature>
<dbReference type="SMART" id="SM00326">
    <property type="entry name" value="SH3"/>
    <property type="match status" value="2"/>
</dbReference>
<feature type="compositionally biased region" description="Basic and acidic residues" evidence="7">
    <location>
        <begin position="655"/>
        <end position="667"/>
    </location>
</feature>
<organism evidence="11 12">
    <name type="scientific">Agrilus planipennis</name>
    <name type="common">Emerald ash borer</name>
    <name type="synonym">Agrilus marcopoli</name>
    <dbReference type="NCBI Taxonomy" id="224129"/>
    <lineage>
        <taxon>Eukaryota</taxon>
        <taxon>Metazoa</taxon>
        <taxon>Ecdysozoa</taxon>
        <taxon>Arthropoda</taxon>
        <taxon>Hexapoda</taxon>
        <taxon>Insecta</taxon>
        <taxon>Pterygota</taxon>
        <taxon>Neoptera</taxon>
        <taxon>Endopterygota</taxon>
        <taxon>Coleoptera</taxon>
        <taxon>Polyphaga</taxon>
        <taxon>Elateriformia</taxon>
        <taxon>Buprestoidea</taxon>
        <taxon>Buprestidae</taxon>
        <taxon>Agrilinae</taxon>
        <taxon>Agrilus</taxon>
    </lineage>
</organism>
<dbReference type="InterPro" id="IPR008936">
    <property type="entry name" value="Rho_GTPase_activation_prot"/>
</dbReference>
<dbReference type="CDD" id="cd11809">
    <property type="entry name" value="SH3_srGAP"/>
    <property type="match status" value="2"/>
</dbReference>
<dbReference type="GO" id="GO:0005096">
    <property type="term" value="F:GTPase activator activity"/>
    <property type="evidence" value="ECO:0007669"/>
    <property type="project" value="UniProtKB-KW"/>
</dbReference>
<dbReference type="Gene3D" id="1.20.1270.60">
    <property type="entry name" value="Arfaptin homology (AH) domain/BAR domain"/>
    <property type="match status" value="1"/>
</dbReference>
<evidence type="ECO:0000256" key="4">
    <source>
        <dbReference type="PROSITE-ProRule" id="PRU00192"/>
    </source>
</evidence>
<dbReference type="InterPro" id="IPR001060">
    <property type="entry name" value="FCH_dom"/>
</dbReference>
<feature type="domain" description="F-BAR" evidence="10">
    <location>
        <begin position="1"/>
        <end position="265"/>
    </location>
</feature>
<feature type="domain" description="SH3" evidence="8">
    <location>
        <begin position="1049"/>
        <end position="1108"/>
    </location>
</feature>